<gene>
    <name evidence="1" type="ORF">PSON_ATCC_30995.1.T1190192</name>
    <name evidence="2" type="ORF">PSON_ATCC_30995.1.T1190194</name>
</gene>
<protein>
    <submittedName>
        <fullName evidence="1">Uncharacterized protein</fullName>
    </submittedName>
</protein>
<proteinExistence type="predicted"/>
<evidence type="ECO:0000313" key="3">
    <source>
        <dbReference type="Proteomes" id="UP000692954"/>
    </source>
</evidence>
<dbReference type="EMBL" id="CAJJDN010000119">
    <property type="protein sequence ID" value="CAD8119110.1"/>
    <property type="molecule type" value="Genomic_DNA"/>
</dbReference>
<evidence type="ECO:0000313" key="1">
    <source>
        <dbReference type="EMBL" id="CAD8119110.1"/>
    </source>
</evidence>
<comment type="caution">
    <text evidence="1">The sequence shown here is derived from an EMBL/GenBank/DDBJ whole genome shotgun (WGS) entry which is preliminary data.</text>
</comment>
<dbReference type="OrthoDB" id="439792at2759"/>
<evidence type="ECO:0000313" key="2">
    <source>
        <dbReference type="EMBL" id="CAD8119112.1"/>
    </source>
</evidence>
<dbReference type="Proteomes" id="UP000692954">
    <property type="component" value="Unassembled WGS sequence"/>
</dbReference>
<accession>A0A8S1QXB6</accession>
<name>A0A8S1QXB6_9CILI</name>
<sequence>MTKQTNKLNSQVRFGLNIDEELKLLKCSLLKLNNSNKLLELRMLQRCQLSQTLSKDGNENMYSKDNITKRRKLKIILMQFKSIETFMSHYQFDINNKLMKENYLKTHIRLAYLLKKDIQEDKQEIIFLLLEDWFNRIIIKDI</sequence>
<dbReference type="AlphaFoldDB" id="A0A8S1QXB6"/>
<dbReference type="EMBL" id="CAJJDN010000119">
    <property type="protein sequence ID" value="CAD8119112.1"/>
    <property type="molecule type" value="Genomic_DNA"/>
</dbReference>
<keyword evidence="3" id="KW-1185">Reference proteome</keyword>
<reference evidence="1" key="1">
    <citation type="submission" date="2021-01" db="EMBL/GenBank/DDBJ databases">
        <authorList>
            <consortium name="Genoscope - CEA"/>
            <person name="William W."/>
        </authorList>
    </citation>
    <scope>NUCLEOTIDE SEQUENCE</scope>
</reference>
<organism evidence="1 3">
    <name type="scientific">Paramecium sonneborni</name>
    <dbReference type="NCBI Taxonomy" id="65129"/>
    <lineage>
        <taxon>Eukaryota</taxon>
        <taxon>Sar</taxon>
        <taxon>Alveolata</taxon>
        <taxon>Ciliophora</taxon>
        <taxon>Intramacronucleata</taxon>
        <taxon>Oligohymenophorea</taxon>
        <taxon>Peniculida</taxon>
        <taxon>Parameciidae</taxon>
        <taxon>Paramecium</taxon>
    </lineage>
</organism>